<comment type="caution">
    <text evidence="1">The sequence shown here is derived from an EMBL/GenBank/DDBJ whole genome shotgun (WGS) entry which is preliminary data.</text>
</comment>
<name>A0A256GX35_9HYPH</name>
<protein>
    <submittedName>
        <fullName evidence="1">Uncharacterized protein</fullName>
    </submittedName>
</protein>
<gene>
    <name evidence="1" type="ORF">CES86_0829</name>
</gene>
<dbReference type="Proteomes" id="UP000216363">
    <property type="component" value="Unassembled WGS sequence"/>
</dbReference>
<proteinExistence type="predicted"/>
<evidence type="ECO:0000313" key="2">
    <source>
        <dbReference type="Proteomes" id="UP000216363"/>
    </source>
</evidence>
<dbReference type="EMBL" id="NNRN01000037">
    <property type="protein sequence ID" value="OYR31785.1"/>
    <property type="molecule type" value="Genomic_DNA"/>
</dbReference>
<reference evidence="1 2" key="1">
    <citation type="submission" date="2017-07" db="EMBL/GenBank/DDBJ databases">
        <title>Draft genome of Ochrobactrum lupini type strain LUP21.</title>
        <authorList>
            <person name="Krzyzanowska D.M."/>
            <person name="Jafra S."/>
        </authorList>
    </citation>
    <scope>NUCLEOTIDE SEQUENCE [LARGE SCALE GENOMIC DNA]</scope>
    <source>
        <strain evidence="1 2">LUP21</strain>
    </source>
</reference>
<dbReference type="AlphaFoldDB" id="A0A256GX35"/>
<sequence length="68" mass="7827">MQIYVGGRVEYRPPDVNEKPTVETLSAFLFPVTADFFRNPVPLFRYRCYMRAVSRSGSRACHMPKGGR</sequence>
<accession>A0A256GX35</accession>
<evidence type="ECO:0000313" key="1">
    <source>
        <dbReference type="EMBL" id="OYR31785.1"/>
    </source>
</evidence>
<organism evidence="1 2">
    <name type="scientific">Brucella lupini</name>
    <dbReference type="NCBI Taxonomy" id="255457"/>
    <lineage>
        <taxon>Bacteria</taxon>
        <taxon>Pseudomonadati</taxon>
        <taxon>Pseudomonadota</taxon>
        <taxon>Alphaproteobacteria</taxon>
        <taxon>Hyphomicrobiales</taxon>
        <taxon>Brucellaceae</taxon>
        <taxon>Brucella/Ochrobactrum group</taxon>
        <taxon>Brucella</taxon>
    </lineage>
</organism>